<proteinExistence type="predicted"/>
<protein>
    <submittedName>
        <fullName evidence="1">Uncharacterized protein</fullName>
    </submittedName>
</protein>
<organism evidence="1 2">
    <name type="scientific">Elysia crispata</name>
    <name type="common">lettuce slug</name>
    <dbReference type="NCBI Taxonomy" id="231223"/>
    <lineage>
        <taxon>Eukaryota</taxon>
        <taxon>Metazoa</taxon>
        <taxon>Spiralia</taxon>
        <taxon>Lophotrochozoa</taxon>
        <taxon>Mollusca</taxon>
        <taxon>Gastropoda</taxon>
        <taxon>Heterobranchia</taxon>
        <taxon>Euthyneura</taxon>
        <taxon>Panpulmonata</taxon>
        <taxon>Sacoglossa</taxon>
        <taxon>Placobranchoidea</taxon>
        <taxon>Plakobranchidae</taxon>
        <taxon>Elysia</taxon>
    </lineage>
</organism>
<keyword evidence="2" id="KW-1185">Reference proteome</keyword>
<evidence type="ECO:0000313" key="1">
    <source>
        <dbReference type="EMBL" id="KAK3772118.1"/>
    </source>
</evidence>
<dbReference type="AlphaFoldDB" id="A0AAE0ZMD6"/>
<dbReference type="Proteomes" id="UP001283361">
    <property type="component" value="Unassembled WGS sequence"/>
</dbReference>
<gene>
    <name evidence="1" type="ORF">RRG08_061202</name>
</gene>
<name>A0AAE0ZMD6_9GAST</name>
<evidence type="ECO:0000313" key="2">
    <source>
        <dbReference type="Proteomes" id="UP001283361"/>
    </source>
</evidence>
<reference evidence="1" key="1">
    <citation type="journal article" date="2023" name="G3 (Bethesda)">
        <title>A reference genome for the long-term kleptoplast-retaining sea slug Elysia crispata morphotype clarki.</title>
        <authorList>
            <person name="Eastman K.E."/>
            <person name="Pendleton A.L."/>
            <person name="Shaikh M.A."/>
            <person name="Suttiyut T."/>
            <person name="Ogas R."/>
            <person name="Tomko P."/>
            <person name="Gavelis G."/>
            <person name="Widhalm J.R."/>
            <person name="Wisecaver J.H."/>
        </authorList>
    </citation>
    <scope>NUCLEOTIDE SEQUENCE</scope>
    <source>
        <strain evidence="1">ECLA1</strain>
    </source>
</reference>
<comment type="caution">
    <text evidence="1">The sequence shown here is derived from an EMBL/GenBank/DDBJ whole genome shotgun (WGS) entry which is preliminary data.</text>
</comment>
<dbReference type="EMBL" id="JAWDGP010003660">
    <property type="protein sequence ID" value="KAK3772118.1"/>
    <property type="molecule type" value="Genomic_DNA"/>
</dbReference>
<sequence length="132" mass="14711">MDLTSFQTNRIIPLFVLVCGTLSETSSYVWFRKALAAQSVGRRMDGTEVRGLNSVAGNLALGCRGNHRVKYDDWSSFVIKDGVTLGQNGPERMRQTRRSILVEKTAEQEVLQTQGCPSFFNQTTNVPGQQCH</sequence>
<accession>A0AAE0ZMD6</accession>